<dbReference type="STRING" id="471855.Shel_20580"/>
<protein>
    <recommendedName>
        <fullName evidence="1">CobQ/CobB/MinD/ParA nucleotide binding domain-containing protein</fullName>
    </recommendedName>
</protein>
<sequence>MQKPKTIMVISQKGGVGKSTLADELAFSLDRTGTAYAFYDLDGQGGSLHSGHRDPDPAVAVVDTPAGLDDRTLKVLPQADLAVVAVNASGRDMSPLKKTFGVLDEAGVPYVVVVTRCNRYNVANDFIDWLCRKVGTDRVLTVPQAEAVPQAYLAKKSVVDYQRGGKCADAVIAFANAVRARVGLAPEAVKELRRRDEADSMMQAPAKVLADNTGR</sequence>
<dbReference type="PANTHER" id="PTHR13696">
    <property type="entry name" value="P-LOOP CONTAINING NUCLEOSIDE TRIPHOSPHATE HYDROLASE"/>
    <property type="match status" value="1"/>
</dbReference>
<dbReference type="eggNOG" id="COG1192">
    <property type="taxonomic scope" value="Bacteria"/>
</dbReference>
<organism evidence="2 3">
    <name type="scientific">Slackia heliotrinireducens (strain ATCC 29202 / DSM 20476 / NCTC 11029 / RHS 1)</name>
    <name type="common">Peptococcus heliotrinreducens</name>
    <dbReference type="NCBI Taxonomy" id="471855"/>
    <lineage>
        <taxon>Bacteria</taxon>
        <taxon>Bacillati</taxon>
        <taxon>Actinomycetota</taxon>
        <taxon>Coriobacteriia</taxon>
        <taxon>Eggerthellales</taxon>
        <taxon>Eggerthellaceae</taxon>
        <taxon>Slackia</taxon>
    </lineage>
</organism>
<dbReference type="Gene3D" id="3.40.50.300">
    <property type="entry name" value="P-loop containing nucleotide triphosphate hydrolases"/>
    <property type="match status" value="2"/>
</dbReference>
<evidence type="ECO:0000259" key="1">
    <source>
        <dbReference type="Pfam" id="PF01656"/>
    </source>
</evidence>
<dbReference type="PANTHER" id="PTHR13696:SF52">
    <property type="entry name" value="PARA FAMILY PROTEIN CT_582"/>
    <property type="match status" value="1"/>
</dbReference>
<dbReference type="KEGG" id="shi:Shel_20580"/>
<proteinExistence type="predicted"/>
<keyword evidence="3" id="KW-1185">Reference proteome</keyword>
<evidence type="ECO:0000313" key="3">
    <source>
        <dbReference type="Proteomes" id="UP000002026"/>
    </source>
</evidence>
<dbReference type="Proteomes" id="UP000002026">
    <property type="component" value="Chromosome"/>
</dbReference>
<reference evidence="2 3" key="1">
    <citation type="journal article" date="2009" name="Stand. Genomic Sci.">
        <title>Complete genome sequence of Slackia heliotrinireducens type strain (RHS 1).</title>
        <authorList>
            <person name="Pukall R."/>
            <person name="Lapidus A."/>
            <person name="Nolan M."/>
            <person name="Copeland A."/>
            <person name="Glavina Del Rio T."/>
            <person name="Lucas S."/>
            <person name="Chen F."/>
            <person name="Tice H."/>
            <person name="Cheng J.F."/>
            <person name="Chertkov O."/>
            <person name="Bruce D."/>
            <person name="Goodwin L."/>
            <person name="Kuske C."/>
            <person name="Brettin T."/>
            <person name="Detter J.C."/>
            <person name="Han C."/>
            <person name="Pitluck S."/>
            <person name="Pati A."/>
            <person name="Mavrommatis K."/>
            <person name="Ivanova N."/>
            <person name="Ovchinnikova G."/>
            <person name="Chen A."/>
            <person name="Palaniappan K."/>
            <person name="Schneider S."/>
            <person name="Rohde M."/>
            <person name="Chain P."/>
            <person name="D'haeseleer P."/>
            <person name="Goker M."/>
            <person name="Bristow J."/>
            <person name="Eisen J.A."/>
            <person name="Markowitz V."/>
            <person name="Kyrpides N.C."/>
            <person name="Klenk H.P."/>
            <person name="Hugenholtz P."/>
        </authorList>
    </citation>
    <scope>NUCLEOTIDE SEQUENCE [LARGE SCALE GENOMIC DNA]</scope>
    <source>
        <strain evidence="3">ATCC 29202 / DSM 20476 / NCTC 11029 / RHS 1</strain>
    </source>
</reference>
<name>C7N835_SLAHD</name>
<dbReference type="CDD" id="cd02042">
    <property type="entry name" value="ParAB_family"/>
    <property type="match status" value="1"/>
</dbReference>
<dbReference type="AlphaFoldDB" id="C7N835"/>
<feature type="domain" description="CobQ/CobB/MinD/ParA nucleotide binding" evidence="1">
    <location>
        <begin position="7"/>
        <end position="156"/>
    </location>
</feature>
<dbReference type="Pfam" id="PF01656">
    <property type="entry name" value="CbiA"/>
    <property type="match status" value="1"/>
</dbReference>
<dbReference type="InterPro" id="IPR027417">
    <property type="entry name" value="P-loop_NTPase"/>
</dbReference>
<accession>C7N835</accession>
<dbReference type="InterPro" id="IPR002586">
    <property type="entry name" value="CobQ/CobB/MinD/ParA_Nub-bd_dom"/>
</dbReference>
<evidence type="ECO:0000313" key="2">
    <source>
        <dbReference type="EMBL" id="ACV23070.1"/>
    </source>
</evidence>
<gene>
    <name evidence="2" type="ordered locus">Shel_20580</name>
</gene>
<dbReference type="SUPFAM" id="SSF52540">
    <property type="entry name" value="P-loop containing nucleoside triphosphate hydrolases"/>
    <property type="match status" value="1"/>
</dbReference>
<dbReference type="RefSeq" id="WP_012799171.1">
    <property type="nucleotide sequence ID" value="NC_013165.1"/>
</dbReference>
<dbReference type="InterPro" id="IPR050678">
    <property type="entry name" value="DNA_Partitioning_ATPase"/>
</dbReference>
<dbReference type="EMBL" id="CP001684">
    <property type="protein sequence ID" value="ACV23070.1"/>
    <property type="molecule type" value="Genomic_DNA"/>
</dbReference>
<dbReference type="HOGENOM" id="CLU_1459243_0_0_11"/>